<dbReference type="PANTHER" id="PTHR10458:SF2">
    <property type="entry name" value="PEPTIDE DEFORMYLASE, MITOCHONDRIAL"/>
    <property type="match status" value="1"/>
</dbReference>
<dbReference type="HAMAP" id="MF_00163">
    <property type="entry name" value="Pep_deformylase"/>
    <property type="match status" value="1"/>
</dbReference>
<dbReference type="InterPro" id="IPR023635">
    <property type="entry name" value="Peptide_deformylase"/>
</dbReference>
<dbReference type="GO" id="GO:0009507">
    <property type="term" value="C:chloroplast"/>
    <property type="evidence" value="ECO:0007669"/>
    <property type="project" value="UniProtKB-SubCell"/>
</dbReference>
<keyword evidence="4 7" id="KW-0378">Hydrolase</keyword>
<keyword evidence="7" id="KW-0809">Transit peptide</keyword>
<dbReference type="SUPFAM" id="SSF56420">
    <property type="entry name" value="Peptide deformylase"/>
    <property type="match status" value="1"/>
</dbReference>
<evidence type="ECO:0000256" key="3">
    <source>
        <dbReference type="ARBA" id="ARBA00022723"/>
    </source>
</evidence>
<dbReference type="Proteomes" id="UP001154282">
    <property type="component" value="Unassembled WGS sequence"/>
</dbReference>
<keyword evidence="7" id="KW-0934">Plastid</keyword>
<sequence length="361" mass="39132">MGRLANLKGPSIALEKPKASPVAVLPISGFDLRPPTKLPSGSICEQLKSSENQRKGKGQKPIGLGFIPVLRHISPSFHKAERAAAMKALFRLNLGLLATSRAGKCLIPPAPLISISKFGNSSYLDSRAHKSLSSSAAARAGWILGLGQKKKPVLPEIVKAGDPVLHEPAREVEPGEIGSERIQKIIDDMVKVMRVAPGVGLAAPQIGIPLRIIVLEDTQEYISYAPEEEIKAQDRRPFDLLVCGASSKVHNGLVVLRQVILNPKLKKKTNKTALFFEGCLSVDGFRAVVERNLEVEVAGLSRDGAPIKVEASGWQARILQHECDHLDGTLYVDKMMPRTFRTVDNLDLPLADGCPKLGVRK</sequence>
<evidence type="ECO:0000313" key="9">
    <source>
        <dbReference type="Proteomes" id="UP001154282"/>
    </source>
</evidence>
<reference evidence="8" key="1">
    <citation type="submission" date="2022-08" db="EMBL/GenBank/DDBJ databases">
        <authorList>
            <person name="Gutierrez-Valencia J."/>
        </authorList>
    </citation>
    <scope>NUCLEOTIDE SEQUENCE</scope>
</reference>
<dbReference type="PANTHER" id="PTHR10458">
    <property type="entry name" value="PEPTIDE DEFORMYLASE"/>
    <property type="match status" value="1"/>
</dbReference>
<evidence type="ECO:0000256" key="4">
    <source>
        <dbReference type="ARBA" id="ARBA00022801"/>
    </source>
</evidence>
<accession>A0AAV0KJZ6</accession>
<evidence type="ECO:0000256" key="6">
    <source>
        <dbReference type="ARBA" id="ARBA00037114"/>
    </source>
</evidence>
<gene>
    <name evidence="8" type="ORF">LITE_LOCUS19118</name>
</gene>
<evidence type="ECO:0000313" key="8">
    <source>
        <dbReference type="EMBL" id="CAI0422422.1"/>
    </source>
</evidence>
<dbReference type="GO" id="GO:0006412">
    <property type="term" value="P:translation"/>
    <property type="evidence" value="ECO:0007669"/>
    <property type="project" value="UniProtKB-KW"/>
</dbReference>
<keyword evidence="5 7" id="KW-0648">Protein biosynthesis</keyword>
<dbReference type="GO" id="GO:0005739">
    <property type="term" value="C:mitochondrion"/>
    <property type="evidence" value="ECO:0007669"/>
    <property type="project" value="TreeGrafter"/>
</dbReference>
<dbReference type="InterPro" id="IPR036821">
    <property type="entry name" value="Peptide_deformylase_sf"/>
</dbReference>
<dbReference type="Pfam" id="PF01327">
    <property type="entry name" value="Pep_deformylase"/>
    <property type="match status" value="1"/>
</dbReference>
<evidence type="ECO:0000256" key="5">
    <source>
        <dbReference type="ARBA" id="ARBA00022917"/>
    </source>
</evidence>
<protein>
    <recommendedName>
        <fullName evidence="2 7">Peptide deformylase</fullName>
        <ecNumber evidence="2 7">3.5.1.88</ecNumber>
    </recommendedName>
</protein>
<proteinExistence type="inferred from homology"/>
<dbReference type="NCBIfam" id="NF001159">
    <property type="entry name" value="PRK00150.1-3"/>
    <property type="match status" value="1"/>
</dbReference>
<name>A0AAV0KJZ6_9ROSI</name>
<dbReference type="Gene3D" id="3.90.45.10">
    <property type="entry name" value="Peptide deformylase"/>
    <property type="match status" value="1"/>
</dbReference>
<dbReference type="EC" id="3.5.1.88" evidence="2 7"/>
<comment type="similarity">
    <text evidence="1 7">Belongs to the polypeptide deformylase family.</text>
</comment>
<dbReference type="PRINTS" id="PR01576">
    <property type="entry name" value="PDEFORMYLASE"/>
</dbReference>
<organism evidence="8 9">
    <name type="scientific">Linum tenue</name>
    <dbReference type="NCBI Taxonomy" id="586396"/>
    <lineage>
        <taxon>Eukaryota</taxon>
        <taxon>Viridiplantae</taxon>
        <taxon>Streptophyta</taxon>
        <taxon>Embryophyta</taxon>
        <taxon>Tracheophyta</taxon>
        <taxon>Spermatophyta</taxon>
        <taxon>Magnoliopsida</taxon>
        <taxon>eudicotyledons</taxon>
        <taxon>Gunneridae</taxon>
        <taxon>Pentapetalae</taxon>
        <taxon>rosids</taxon>
        <taxon>fabids</taxon>
        <taxon>Malpighiales</taxon>
        <taxon>Linaceae</taxon>
        <taxon>Linum</taxon>
    </lineage>
</organism>
<dbReference type="CDD" id="cd00487">
    <property type="entry name" value="Pep_deformylase"/>
    <property type="match status" value="1"/>
</dbReference>
<comment type="caution">
    <text evidence="8">The sequence shown here is derived from an EMBL/GenBank/DDBJ whole genome shotgun (WGS) entry which is preliminary data.</text>
</comment>
<keyword evidence="3 7" id="KW-0479">Metal-binding</keyword>
<dbReference type="FunFam" id="3.90.45.10:FF:000003">
    <property type="entry name" value="Peptide deformylase"/>
    <property type="match status" value="1"/>
</dbReference>
<keyword evidence="7" id="KW-0150">Chloroplast</keyword>
<comment type="catalytic activity">
    <reaction evidence="7">
        <text>N-terminal N-formyl-L-methionyl-[peptide] + H2O = N-terminal L-methionyl-[peptide] + formate</text>
        <dbReference type="Rhea" id="RHEA:24420"/>
        <dbReference type="Rhea" id="RHEA-COMP:10639"/>
        <dbReference type="Rhea" id="RHEA-COMP:10640"/>
        <dbReference type="ChEBI" id="CHEBI:15377"/>
        <dbReference type="ChEBI" id="CHEBI:15740"/>
        <dbReference type="ChEBI" id="CHEBI:49298"/>
        <dbReference type="ChEBI" id="CHEBI:64731"/>
        <dbReference type="EC" id="3.5.1.88"/>
    </reaction>
</comment>
<dbReference type="GO" id="GO:0046872">
    <property type="term" value="F:metal ion binding"/>
    <property type="evidence" value="ECO:0007669"/>
    <property type="project" value="UniProtKB-KW"/>
</dbReference>
<dbReference type="EMBL" id="CAMGYJ010000005">
    <property type="protein sequence ID" value="CAI0422422.1"/>
    <property type="molecule type" value="Genomic_DNA"/>
</dbReference>
<evidence type="ECO:0000256" key="7">
    <source>
        <dbReference type="RuleBase" id="RU362111"/>
    </source>
</evidence>
<dbReference type="AlphaFoldDB" id="A0AAV0KJZ6"/>
<evidence type="ECO:0000256" key="2">
    <source>
        <dbReference type="ARBA" id="ARBA00012175"/>
    </source>
</evidence>
<keyword evidence="9" id="KW-1185">Reference proteome</keyword>
<comment type="function">
    <text evidence="6 7">Removes the formyl group from the N-terminal Met of newly synthesized proteins.</text>
</comment>
<evidence type="ECO:0000256" key="1">
    <source>
        <dbReference type="ARBA" id="ARBA00010759"/>
    </source>
</evidence>
<comment type="subcellular location">
    <subcellularLocation>
        <location evidence="7">Plastid</location>
        <location evidence="7">Chloroplast</location>
    </subcellularLocation>
</comment>
<dbReference type="GO" id="GO:0042586">
    <property type="term" value="F:peptide deformylase activity"/>
    <property type="evidence" value="ECO:0007669"/>
    <property type="project" value="UniProtKB-EC"/>
</dbReference>